<evidence type="ECO:0000313" key="2">
    <source>
        <dbReference type="EMBL" id="KAF2734673.1"/>
    </source>
</evidence>
<name>A0A9P4QVI1_9PLEO</name>
<accession>A0A9P4QVI1</accession>
<reference evidence="2" key="1">
    <citation type="journal article" date="2020" name="Stud. Mycol.">
        <title>101 Dothideomycetes genomes: a test case for predicting lifestyles and emergence of pathogens.</title>
        <authorList>
            <person name="Haridas S."/>
            <person name="Albert R."/>
            <person name="Binder M."/>
            <person name="Bloem J."/>
            <person name="Labutti K."/>
            <person name="Salamov A."/>
            <person name="Andreopoulos B."/>
            <person name="Baker S."/>
            <person name="Barry K."/>
            <person name="Bills G."/>
            <person name="Bluhm B."/>
            <person name="Cannon C."/>
            <person name="Castanera R."/>
            <person name="Culley D."/>
            <person name="Daum C."/>
            <person name="Ezra D."/>
            <person name="Gonzalez J."/>
            <person name="Henrissat B."/>
            <person name="Kuo A."/>
            <person name="Liang C."/>
            <person name="Lipzen A."/>
            <person name="Lutzoni F."/>
            <person name="Magnuson J."/>
            <person name="Mondo S."/>
            <person name="Nolan M."/>
            <person name="Ohm R."/>
            <person name="Pangilinan J."/>
            <person name="Park H.-J."/>
            <person name="Ramirez L."/>
            <person name="Alfaro M."/>
            <person name="Sun H."/>
            <person name="Tritt A."/>
            <person name="Yoshinaga Y."/>
            <person name="Zwiers L.-H."/>
            <person name="Turgeon B."/>
            <person name="Goodwin S."/>
            <person name="Spatafora J."/>
            <person name="Crous P."/>
            <person name="Grigoriev I."/>
        </authorList>
    </citation>
    <scope>NUCLEOTIDE SEQUENCE</scope>
    <source>
        <strain evidence="2">CBS 125425</strain>
    </source>
</reference>
<gene>
    <name evidence="2" type="ORF">EJ04DRAFT_231295</name>
</gene>
<proteinExistence type="predicted"/>
<sequence length="114" mass="12466">MKKASVISLCLTTRDVSALSDLSLPTPHTPTPQHRSHNPEPTTAIRTSFSSSLGTRRRLNEARVLRAHQPTVAQEISRQGTGASRPLSRFPSQMMKIFLVSSSLVRGNCRTSLG</sequence>
<comment type="caution">
    <text evidence="2">The sequence shown here is derived from an EMBL/GenBank/DDBJ whole genome shotgun (WGS) entry which is preliminary data.</text>
</comment>
<dbReference type="Proteomes" id="UP000799444">
    <property type="component" value="Unassembled WGS sequence"/>
</dbReference>
<feature type="region of interest" description="Disordered" evidence="1">
    <location>
        <begin position="20"/>
        <end position="54"/>
    </location>
</feature>
<organism evidence="2 3">
    <name type="scientific">Polyplosphaeria fusca</name>
    <dbReference type="NCBI Taxonomy" id="682080"/>
    <lineage>
        <taxon>Eukaryota</taxon>
        <taxon>Fungi</taxon>
        <taxon>Dikarya</taxon>
        <taxon>Ascomycota</taxon>
        <taxon>Pezizomycotina</taxon>
        <taxon>Dothideomycetes</taxon>
        <taxon>Pleosporomycetidae</taxon>
        <taxon>Pleosporales</taxon>
        <taxon>Tetraplosphaeriaceae</taxon>
        <taxon>Polyplosphaeria</taxon>
    </lineage>
</organism>
<keyword evidence="3" id="KW-1185">Reference proteome</keyword>
<evidence type="ECO:0000256" key="1">
    <source>
        <dbReference type="SAM" id="MobiDB-lite"/>
    </source>
</evidence>
<evidence type="ECO:0000313" key="3">
    <source>
        <dbReference type="Proteomes" id="UP000799444"/>
    </source>
</evidence>
<dbReference type="AlphaFoldDB" id="A0A9P4QVI1"/>
<protein>
    <submittedName>
        <fullName evidence="2">Uncharacterized protein</fullName>
    </submittedName>
</protein>
<feature type="compositionally biased region" description="Polar residues" evidence="1">
    <location>
        <begin position="39"/>
        <end position="54"/>
    </location>
</feature>
<dbReference type="EMBL" id="ML996145">
    <property type="protein sequence ID" value="KAF2734673.1"/>
    <property type="molecule type" value="Genomic_DNA"/>
</dbReference>